<evidence type="ECO:0000313" key="3">
    <source>
        <dbReference type="Proteomes" id="UP000279194"/>
    </source>
</evidence>
<name>A0A3L9DWJ9_9STRE</name>
<organism evidence="2 3">
    <name type="scientific">Streptococcus hillyeri</name>
    <dbReference type="NCBI Taxonomy" id="2282420"/>
    <lineage>
        <taxon>Bacteria</taxon>
        <taxon>Bacillati</taxon>
        <taxon>Bacillota</taxon>
        <taxon>Bacilli</taxon>
        <taxon>Lactobacillales</taxon>
        <taxon>Streptococcaceae</taxon>
        <taxon>Streptococcus</taxon>
    </lineage>
</organism>
<keyword evidence="1" id="KW-0732">Signal</keyword>
<keyword evidence="3" id="KW-1185">Reference proteome</keyword>
<dbReference type="Proteomes" id="UP000279194">
    <property type="component" value="Unassembled WGS sequence"/>
</dbReference>
<comment type="caution">
    <text evidence="2">The sequence shown here is derived from an EMBL/GenBank/DDBJ whole genome shotgun (WGS) entry which is preliminary data.</text>
</comment>
<feature type="chain" id="PRO_5039165723" evidence="1">
    <location>
        <begin position="26"/>
        <end position="156"/>
    </location>
</feature>
<sequence>MKSKAIKKLIGTGAIAFAFFSSSLAMETTVIADSIDSALKQQQFEEPSNQGFIDGYDLGYKNGNKSGAKNPYDSPPLDNLPSYKEINEDYSRGFKEGYNLGYWNGWSRLTDPNFIIDPVLDPDLHGQQHTEQPENFIDTIFGFFADIYAQVTTFFL</sequence>
<dbReference type="AlphaFoldDB" id="A0A3L9DWJ9"/>
<dbReference type="EMBL" id="RCVM01000002">
    <property type="protein sequence ID" value="RLY04714.1"/>
    <property type="molecule type" value="Genomic_DNA"/>
</dbReference>
<proteinExistence type="predicted"/>
<dbReference type="RefSeq" id="WP_121834556.1">
    <property type="nucleotide sequence ID" value="NZ_RCVM01000002.1"/>
</dbReference>
<evidence type="ECO:0000313" key="2">
    <source>
        <dbReference type="EMBL" id="RLY04714.1"/>
    </source>
</evidence>
<accession>A0A3L9DWJ9</accession>
<feature type="signal peptide" evidence="1">
    <location>
        <begin position="1"/>
        <end position="25"/>
    </location>
</feature>
<evidence type="ECO:0000256" key="1">
    <source>
        <dbReference type="SAM" id="SignalP"/>
    </source>
</evidence>
<protein>
    <submittedName>
        <fullName evidence="2">Uncharacterized protein</fullName>
    </submittedName>
</protein>
<gene>
    <name evidence="2" type="ORF">EAF07_01615</name>
</gene>
<reference evidence="2 3" key="1">
    <citation type="submission" date="2018-10" db="EMBL/GenBank/DDBJ databases">
        <title>Streptococcus hillyeri sp. nov., isolated from equine tracheal sample.</title>
        <authorList>
            <person name="Macfadyen A.C."/>
            <person name="Waller A."/>
            <person name="Paterson G.K."/>
        </authorList>
    </citation>
    <scope>NUCLEOTIDE SEQUENCE [LARGE SCALE GENOMIC DNA]</scope>
    <source>
        <strain evidence="2 3">28462</strain>
    </source>
</reference>